<sequence>MEQQETDYHLKLNTWSTINETPPLSEVEALRLMDDAKQNPQLLADEKTSILYSIIAYHRLRRNYNDDHVVDILLREAESMAVYPNVLVEIKNLKLYLNLFSDIERLHLDQWAIRETDFDPAKLKKTKELAEQIEDFKQQITVNFDEIEPSQLKNIAEQVLGQLDILLAMLQDSVHAIENKKTTIPVKELNQQVRETSRLRSELLESFPDAFKKPNEQNPLEMLDEMIGMKEIKQYIHQYYHYLKYQKERRELGFNIVDEPGMHMIISGNPGTGKTTIARLLAAIYHDLGLLETNNVTEVNRAHLVGSYVGQSEENTINYVRQSVGGILFIDEAYSLRREGQSGNDYGQAVIDTLVSSMTGKEYADRFAVILAGYPEEMRQFLWSNPGLRSRFPEPNHITLPDFATNELLQIAEKTALSNDYFFTEQALNKFEGLIEQSRVDETFGNARTVRDLVLKAIFQKGAYKSWHSSENWLDHMRIEPDDLNFIDEKEDDQHPMQQLDELIGLSNVKEEVKKLSSFVRVQQQRKQNGLPTVPVQLHAVFSGNPGTGKTTVANIYSRILNNCGLLKRGHLVIASRGDLVAGYVGQTAIKTKKKVKEALGGVLFIDEAYALYRGDKDFGKEAIDTLVDEMTKHNENLVVILAGYNREMDQFIDSNPGLASRFKKYFHFQDYAAEDLLRITEYHVGEYHYQLDELARAYLNQQFHENKIEGNARFVVNLIDEAVQFQALRVLGDEKDSPNVSQLLIKEDFEQAWTSIRGKRT</sequence>
<keyword evidence="2" id="KW-0547">Nucleotide-binding</keyword>
<evidence type="ECO:0000256" key="2">
    <source>
        <dbReference type="ARBA" id="ARBA00022741"/>
    </source>
</evidence>
<dbReference type="InterPro" id="IPR027417">
    <property type="entry name" value="P-loop_NTPase"/>
</dbReference>
<dbReference type="Gene3D" id="1.10.8.60">
    <property type="match status" value="2"/>
</dbReference>
<dbReference type="PANTHER" id="PTHR43392">
    <property type="entry name" value="AAA-TYPE ATPASE FAMILY PROTEIN / ANKYRIN REPEAT FAMILY PROTEIN"/>
    <property type="match status" value="1"/>
</dbReference>
<reference evidence="5 6" key="1">
    <citation type="submission" date="2016-10" db="EMBL/GenBank/DDBJ databases">
        <authorList>
            <person name="de Groot N.N."/>
        </authorList>
    </citation>
    <scope>NUCLEOTIDE SEQUENCE [LARGE SCALE GENOMIC DNA]</scope>
    <source>
        <strain evidence="5 6">CGMCC 1.6502</strain>
    </source>
</reference>
<dbReference type="AlphaFoldDB" id="A0A1G8VWS2"/>
<dbReference type="InterPro" id="IPR000641">
    <property type="entry name" value="CbxX/CfxQ"/>
</dbReference>
<dbReference type="InterPro" id="IPR003593">
    <property type="entry name" value="AAA+_ATPase"/>
</dbReference>
<evidence type="ECO:0000313" key="5">
    <source>
        <dbReference type="EMBL" id="SDJ70253.1"/>
    </source>
</evidence>
<evidence type="ECO:0000259" key="4">
    <source>
        <dbReference type="SMART" id="SM00382"/>
    </source>
</evidence>
<feature type="domain" description="AAA+ ATPase" evidence="4">
    <location>
        <begin position="260"/>
        <end position="402"/>
    </location>
</feature>
<organism evidence="5 6">
    <name type="scientific">Sediminibacillus albus</name>
    <dbReference type="NCBI Taxonomy" id="407036"/>
    <lineage>
        <taxon>Bacteria</taxon>
        <taxon>Bacillati</taxon>
        <taxon>Bacillota</taxon>
        <taxon>Bacilli</taxon>
        <taxon>Bacillales</taxon>
        <taxon>Bacillaceae</taxon>
        <taxon>Sediminibacillus</taxon>
    </lineage>
</organism>
<proteinExistence type="inferred from homology"/>
<evidence type="ECO:0000256" key="3">
    <source>
        <dbReference type="ARBA" id="ARBA00022840"/>
    </source>
</evidence>
<dbReference type="GO" id="GO:0016887">
    <property type="term" value="F:ATP hydrolysis activity"/>
    <property type="evidence" value="ECO:0007669"/>
    <property type="project" value="InterPro"/>
</dbReference>
<dbReference type="PRINTS" id="PR00819">
    <property type="entry name" value="CBXCFQXSUPER"/>
</dbReference>
<dbReference type="Proteomes" id="UP000198694">
    <property type="component" value="Unassembled WGS sequence"/>
</dbReference>
<feature type="domain" description="AAA+ ATPase" evidence="4">
    <location>
        <begin position="536"/>
        <end position="671"/>
    </location>
</feature>
<dbReference type="Pfam" id="PF00004">
    <property type="entry name" value="AAA"/>
    <property type="match status" value="2"/>
</dbReference>
<dbReference type="SUPFAM" id="SSF52540">
    <property type="entry name" value="P-loop containing nucleoside triphosphate hydrolases"/>
    <property type="match status" value="2"/>
</dbReference>
<dbReference type="InterPro" id="IPR041627">
    <property type="entry name" value="AAA_lid_6"/>
</dbReference>
<keyword evidence="6" id="KW-1185">Reference proteome</keyword>
<dbReference type="InterPro" id="IPR050773">
    <property type="entry name" value="CbxX/CfxQ_RuBisCO_ESX"/>
</dbReference>
<dbReference type="EMBL" id="FNFL01000001">
    <property type="protein sequence ID" value="SDJ70253.1"/>
    <property type="molecule type" value="Genomic_DNA"/>
</dbReference>
<evidence type="ECO:0000313" key="6">
    <source>
        <dbReference type="Proteomes" id="UP000198694"/>
    </source>
</evidence>
<dbReference type="PANTHER" id="PTHR43392:SF2">
    <property type="entry name" value="AAA-TYPE ATPASE FAMILY PROTEIN _ ANKYRIN REPEAT FAMILY PROTEIN"/>
    <property type="match status" value="1"/>
</dbReference>
<dbReference type="InterPro" id="IPR003959">
    <property type="entry name" value="ATPase_AAA_core"/>
</dbReference>
<dbReference type="CDD" id="cd00009">
    <property type="entry name" value="AAA"/>
    <property type="match status" value="1"/>
</dbReference>
<dbReference type="Gene3D" id="3.40.50.300">
    <property type="entry name" value="P-loop containing nucleotide triphosphate hydrolases"/>
    <property type="match status" value="2"/>
</dbReference>
<keyword evidence="3" id="KW-0067">ATP-binding</keyword>
<gene>
    <name evidence="5" type="ORF">SAMN05216243_0399</name>
</gene>
<evidence type="ECO:0000256" key="1">
    <source>
        <dbReference type="ARBA" id="ARBA00010378"/>
    </source>
</evidence>
<dbReference type="SMART" id="SM00382">
    <property type="entry name" value="AAA"/>
    <property type="match status" value="2"/>
</dbReference>
<dbReference type="GO" id="GO:0005524">
    <property type="term" value="F:ATP binding"/>
    <property type="evidence" value="ECO:0007669"/>
    <property type="project" value="UniProtKB-KW"/>
</dbReference>
<dbReference type="FunFam" id="3.40.50.300:FF:000216">
    <property type="entry name" value="Type VII secretion ATPase EccA"/>
    <property type="match status" value="2"/>
</dbReference>
<protein>
    <submittedName>
        <fullName evidence="5">AAA+-type ATPase, SpoVK/Ycf46/Vps4 family</fullName>
    </submittedName>
</protein>
<dbReference type="STRING" id="407036.SAMN05216243_0399"/>
<name>A0A1G8VWS2_9BACI</name>
<dbReference type="RefSeq" id="WP_245690033.1">
    <property type="nucleotide sequence ID" value="NZ_FNFL01000001.1"/>
</dbReference>
<comment type="similarity">
    <text evidence="1">Belongs to the CbxX/CfxQ family.</text>
</comment>
<dbReference type="Pfam" id="PF17866">
    <property type="entry name" value="AAA_lid_6"/>
    <property type="match status" value="2"/>
</dbReference>
<accession>A0A1G8VWS2</accession>